<evidence type="ECO:0000259" key="3">
    <source>
        <dbReference type="Pfam" id="PF25231"/>
    </source>
</evidence>
<feature type="region of interest" description="Disordered" evidence="1">
    <location>
        <begin position="304"/>
        <end position="324"/>
    </location>
</feature>
<evidence type="ECO:0000256" key="1">
    <source>
        <dbReference type="SAM" id="MobiDB-lite"/>
    </source>
</evidence>
<dbReference type="Pfam" id="PF25231">
    <property type="entry name" value="DUF7847"/>
    <property type="match status" value="1"/>
</dbReference>
<protein>
    <recommendedName>
        <fullName evidence="3">DUF7847 domain-containing protein</fullName>
    </recommendedName>
</protein>
<keyword evidence="2" id="KW-0472">Membrane</keyword>
<feature type="transmembrane region" description="Helical" evidence="2">
    <location>
        <begin position="34"/>
        <end position="54"/>
    </location>
</feature>
<name>A0A6J4SLN1_9ACTN</name>
<dbReference type="EMBL" id="CADCVQ010000085">
    <property type="protein sequence ID" value="CAA9502439.1"/>
    <property type="molecule type" value="Genomic_DNA"/>
</dbReference>
<feature type="transmembrane region" description="Helical" evidence="2">
    <location>
        <begin position="191"/>
        <end position="221"/>
    </location>
</feature>
<dbReference type="PANTHER" id="PTHR33133">
    <property type="entry name" value="OS08G0107100 PROTEIN-RELATED"/>
    <property type="match status" value="1"/>
</dbReference>
<gene>
    <name evidence="4" type="ORF">AVDCRST_MAG67-2043</name>
</gene>
<dbReference type="InterPro" id="IPR057169">
    <property type="entry name" value="DUF7847"/>
</dbReference>
<evidence type="ECO:0000256" key="2">
    <source>
        <dbReference type="SAM" id="Phobius"/>
    </source>
</evidence>
<organism evidence="4">
    <name type="scientific">uncultured Solirubrobacteraceae bacterium</name>
    <dbReference type="NCBI Taxonomy" id="1162706"/>
    <lineage>
        <taxon>Bacteria</taxon>
        <taxon>Bacillati</taxon>
        <taxon>Actinomycetota</taxon>
        <taxon>Thermoleophilia</taxon>
        <taxon>Solirubrobacterales</taxon>
        <taxon>Solirubrobacteraceae</taxon>
        <taxon>environmental samples</taxon>
    </lineage>
</organism>
<evidence type="ECO:0000313" key="4">
    <source>
        <dbReference type="EMBL" id="CAA9502439.1"/>
    </source>
</evidence>
<dbReference type="PANTHER" id="PTHR33133:SF1">
    <property type="entry name" value="EXPRESSED PROTEIN-RELATED"/>
    <property type="match status" value="1"/>
</dbReference>
<feature type="transmembrane region" description="Helical" evidence="2">
    <location>
        <begin position="81"/>
        <end position="104"/>
    </location>
</feature>
<feature type="non-terminal residue" evidence="4">
    <location>
        <position position="324"/>
    </location>
</feature>
<keyword evidence="2" id="KW-0812">Transmembrane</keyword>
<feature type="compositionally biased region" description="Pro residues" evidence="1">
    <location>
        <begin position="309"/>
        <end position="324"/>
    </location>
</feature>
<sequence length="324" mass="34364">MTTTEVTRPRLRPLSLGEILDVSIKICLAHWRTLLKAVLVVVVPVQIVGTIVNADYTVESFDFSTSQTQTPEETLEEFNQYLGGLAIATVLQGLAALLATAACLRAIAQAYLGEQTDWRSSLKYALRLTPSLLLLTLLYALGLMLGFVLLILPGIWLFVAWAFATPALLVEGRRGRKALGRSFGLVKGRWWRTFGVLIIGFILATIVATVVQAVFLVGIFVGEGNDALVLVLSAIAGIVGLAVSTPFQAALLTVVYFDLRVRKEGFDLELLAHEIGAAVQPGAGGPAPAAAAAAVLPPVEAADRTGAPCWPPPPGWPPPPAAPA</sequence>
<feature type="transmembrane region" description="Helical" evidence="2">
    <location>
        <begin position="227"/>
        <end position="257"/>
    </location>
</feature>
<proteinExistence type="predicted"/>
<reference evidence="4" key="1">
    <citation type="submission" date="2020-02" db="EMBL/GenBank/DDBJ databases">
        <authorList>
            <person name="Meier V. D."/>
        </authorList>
    </citation>
    <scope>NUCLEOTIDE SEQUENCE</scope>
    <source>
        <strain evidence="4">AVDCRST_MAG67</strain>
    </source>
</reference>
<dbReference type="AlphaFoldDB" id="A0A6J4SLN1"/>
<accession>A0A6J4SLN1</accession>
<feature type="domain" description="DUF7847" evidence="3">
    <location>
        <begin position="133"/>
        <end position="258"/>
    </location>
</feature>
<feature type="transmembrane region" description="Helical" evidence="2">
    <location>
        <begin position="147"/>
        <end position="170"/>
    </location>
</feature>
<feature type="transmembrane region" description="Helical" evidence="2">
    <location>
        <begin position="124"/>
        <end position="141"/>
    </location>
</feature>
<keyword evidence="2" id="KW-1133">Transmembrane helix</keyword>